<accession>A0A1V8YR26</accession>
<keyword evidence="1" id="KW-1133">Transmembrane helix</keyword>
<sequence length="222" mass="24412">MKNKHLKKMIITGTVIFSSMWSLSTYAADYTDTEGVIKSYDTTKLTNAVNENEKAILDELREAVILNGKSFSFTASELNAAENYFKTVEIESTIAQQAIHEIKEAKKLFSQQTEVDVSNTTTVHSAVKKMKTDVIKKLMNHVIKVGDLLGLTVVFDDAGKAYLTRNKKASMTITDKEGNIIYQSGSPVKQTGTDLSNVVLASSTSIVLLGVAGFLFKKKSEK</sequence>
<comment type="caution">
    <text evidence="3">The sequence shown here is derived from an EMBL/GenBank/DDBJ whole genome shotgun (WGS) entry which is preliminary data.</text>
</comment>
<evidence type="ECO:0000313" key="3">
    <source>
        <dbReference type="EMBL" id="OQO70763.1"/>
    </source>
</evidence>
<evidence type="ECO:0000313" key="4">
    <source>
        <dbReference type="Proteomes" id="UP000192477"/>
    </source>
</evidence>
<dbReference type="AlphaFoldDB" id="A0A1V8YR26"/>
<reference evidence="3 4" key="1">
    <citation type="journal article" date="2017" name="BMC Microbiol.">
        <title>Comparative genomics of Enterococcus spp. isolated from bovine feces.</title>
        <authorList>
            <person name="Beukers A.G."/>
            <person name="Zaheer R."/>
            <person name="Goji N."/>
            <person name="Amoako K.K."/>
            <person name="Chaves A.V."/>
            <person name="Ward M.P."/>
            <person name="McAllister T.A."/>
        </authorList>
    </citation>
    <scope>NUCLEOTIDE SEQUENCE [LARGE SCALE GENOMIC DNA]</scope>
    <source>
        <strain evidence="3 4">F1129D 143</strain>
    </source>
</reference>
<proteinExistence type="predicted"/>
<feature type="chain" id="PRO_5012528825" description="Gram-positive cocci surface proteins LPxTG domain-containing protein" evidence="2">
    <location>
        <begin position="28"/>
        <end position="222"/>
    </location>
</feature>
<gene>
    <name evidence="3" type="ORF">BH747_05015</name>
</gene>
<organism evidence="3 4">
    <name type="scientific">Enterococcus villorum</name>
    <dbReference type="NCBI Taxonomy" id="112904"/>
    <lineage>
        <taxon>Bacteria</taxon>
        <taxon>Bacillati</taxon>
        <taxon>Bacillota</taxon>
        <taxon>Bacilli</taxon>
        <taxon>Lactobacillales</taxon>
        <taxon>Enterococcaceae</taxon>
        <taxon>Enterococcus</taxon>
    </lineage>
</organism>
<dbReference type="EMBL" id="MJEA01000003">
    <property type="protein sequence ID" value="OQO70763.1"/>
    <property type="molecule type" value="Genomic_DNA"/>
</dbReference>
<feature type="signal peptide" evidence="2">
    <location>
        <begin position="1"/>
        <end position="27"/>
    </location>
</feature>
<keyword evidence="1" id="KW-0472">Membrane</keyword>
<dbReference type="Proteomes" id="UP000192477">
    <property type="component" value="Unassembled WGS sequence"/>
</dbReference>
<feature type="transmembrane region" description="Helical" evidence="1">
    <location>
        <begin position="198"/>
        <end position="216"/>
    </location>
</feature>
<dbReference type="STRING" id="112904.BH747_05015"/>
<evidence type="ECO:0000256" key="1">
    <source>
        <dbReference type="SAM" id="Phobius"/>
    </source>
</evidence>
<name>A0A1V8YR26_9ENTE</name>
<dbReference type="RefSeq" id="WP_081183084.1">
    <property type="nucleotide sequence ID" value="NZ_MJEA01000003.1"/>
</dbReference>
<evidence type="ECO:0000256" key="2">
    <source>
        <dbReference type="SAM" id="SignalP"/>
    </source>
</evidence>
<keyword evidence="1" id="KW-0812">Transmembrane</keyword>
<evidence type="ECO:0008006" key="5">
    <source>
        <dbReference type="Google" id="ProtNLM"/>
    </source>
</evidence>
<protein>
    <recommendedName>
        <fullName evidence="5">Gram-positive cocci surface proteins LPxTG domain-containing protein</fullName>
    </recommendedName>
</protein>
<keyword evidence="2" id="KW-0732">Signal</keyword>